<dbReference type="EMBL" id="JBHMFI010000001">
    <property type="protein sequence ID" value="MFB9071467.1"/>
    <property type="molecule type" value="Genomic_DNA"/>
</dbReference>
<sequence length="130" mass="13618">MIRWASLGMSKAFPRSVSSSGVSRSSRRVPRPASCRTDATYWLRSLFRPLPLPWAKTTTGALTCGRTKWPSSVTCAAGMWASVESGGCSGCPGASGVGWAMMCTSPGRRLSVEGVTGSGVRCGQSLSRPA</sequence>
<comment type="caution">
    <text evidence="2">The sequence shown here is derived from an EMBL/GenBank/DDBJ whole genome shotgun (WGS) entry which is preliminary data.</text>
</comment>
<proteinExistence type="predicted"/>
<dbReference type="Proteomes" id="UP001589575">
    <property type="component" value="Unassembled WGS sequence"/>
</dbReference>
<keyword evidence="3" id="KW-1185">Reference proteome</keyword>
<evidence type="ECO:0000256" key="1">
    <source>
        <dbReference type="SAM" id="MobiDB-lite"/>
    </source>
</evidence>
<evidence type="ECO:0000313" key="2">
    <source>
        <dbReference type="EMBL" id="MFB9071467.1"/>
    </source>
</evidence>
<protein>
    <submittedName>
        <fullName evidence="2">Uncharacterized protein</fullName>
    </submittedName>
</protein>
<name>A0ABV5FXQ2_9MICC</name>
<feature type="compositionally biased region" description="Low complexity" evidence="1">
    <location>
        <begin position="14"/>
        <end position="24"/>
    </location>
</feature>
<gene>
    <name evidence="2" type="ORF">ACFFX0_09745</name>
</gene>
<reference evidence="2 3" key="1">
    <citation type="submission" date="2024-09" db="EMBL/GenBank/DDBJ databases">
        <authorList>
            <person name="Sun Q."/>
            <person name="Mori K."/>
        </authorList>
    </citation>
    <scope>NUCLEOTIDE SEQUENCE [LARGE SCALE GENOMIC DNA]</scope>
    <source>
        <strain evidence="2 3">CCM 7609</strain>
    </source>
</reference>
<feature type="region of interest" description="Disordered" evidence="1">
    <location>
        <begin position="1"/>
        <end position="31"/>
    </location>
</feature>
<evidence type="ECO:0000313" key="3">
    <source>
        <dbReference type="Proteomes" id="UP001589575"/>
    </source>
</evidence>
<organism evidence="2 3">
    <name type="scientific">Citricoccus parietis</name>
    <dbReference type="NCBI Taxonomy" id="592307"/>
    <lineage>
        <taxon>Bacteria</taxon>
        <taxon>Bacillati</taxon>
        <taxon>Actinomycetota</taxon>
        <taxon>Actinomycetes</taxon>
        <taxon>Micrococcales</taxon>
        <taxon>Micrococcaceae</taxon>
        <taxon>Citricoccus</taxon>
    </lineage>
</organism>
<accession>A0ABV5FXQ2</accession>